<accession>A0A024QHY2</accession>
<protein>
    <submittedName>
        <fullName evidence="1">Oligoendopeptidase, M3 family</fullName>
    </submittedName>
</protein>
<organism evidence="1 2">
    <name type="scientific">Virgibacillus massiliensis</name>
    <dbReference type="NCBI Taxonomy" id="1462526"/>
    <lineage>
        <taxon>Bacteria</taxon>
        <taxon>Bacillati</taxon>
        <taxon>Bacillota</taxon>
        <taxon>Bacilli</taxon>
        <taxon>Bacillales</taxon>
        <taxon>Bacillaceae</taxon>
        <taxon>Virgibacillus</taxon>
    </lineage>
</organism>
<evidence type="ECO:0000313" key="2">
    <source>
        <dbReference type="Proteomes" id="UP000028875"/>
    </source>
</evidence>
<gene>
    <name evidence="1" type="ORF">BN990_03914</name>
</gene>
<dbReference type="AlphaFoldDB" id="A0A024QHY2"/>
<proteinExistence type="predicted"/>
<dbReference type="SUPFAM" id="SSF55486">
    <property type="entry name" value="Metalloproteases ('zincins'), catalytic domain"/>
    <property type="match status" value="1"/>
</dbReference>
<name>A0A024QHY2_9BACI</name>
<dbReference type="EMBL" id="CCDP010000003">
    <property type="protein sequence ID" value="CDQ41541.1"/>
    <property type="molecule type" value="Genomic_DNA"/>
</dbReference>
<comment type="caution">
    <text evidence="1">The sequence shown here is derived from an EMBL/GenBank/DDBJ whole genome shotgun (WGS) entry which is preliminary data.</text>
</comment>
<sequence>MHSIEYLNLKEEVDNINYVLSLNLDFPQKHIDYINLAIQKTENLPLGEENSVELPCISFELLDTYRSLLSNGDFDQINDIYNQIIEKNIGHTINEGFTNYLDMYKRANNNESFDNSDLKKIDKRINFYCDKLKNFYEGFEKNEKIHPYKLNGLRIKGYDIEVNIKDIIKKLKSLDQGFGEFIQYSMEYGYINLEEGAHQEGFFLELPYSNKIYIYISCTGDLDDFLNTIHEIGHAYHFYISRQLNNKNRNNSTEMKEFLAHSFEAIYLKKFHKELIDIYNIHQISSILWNIVLFKFQENIYNSHISYYKLDEKNKLFLSLVKKYTHKYLENNSEFDNVLKPLWTYESSLLESPYYNLEYIFSQLNSLRLINKDKITLDYLKKLANSNLKNLISKF</sequence>
<dbReference type="eggNOG" id="COG1164">
    <property type="taxonomic scope" value="Bacteria"/>
</dbReference>
<reference evidence="1 2" key="1">
    <citation type="submission" date="2014-03" db="EMBL/GenBank/DDBJ databases">
        <authorList>
            <person name="Urmite Genomes U."/>
        </authorList>
    </citation>
    <scope>NUCLEOTIDE SEQUENCE [LARGE SCALE GENOMIC DNA]</scope>
    <source>
        <strain evidence="1 2">Vm-5</strain>
    </source>
</reference>
<reference evidence="2" key="2">
    <citation type="submission" date="2014-05" db="EMBL/GenBank/DDBJ databases">
        <title>Draft genome sequence of Virgibacillus massiliensis Vm-5.</title>
        <authorList>
            <person name="Khelaifia S."/>
            <person name="Croce O."/>
            <person name="Lagier J.C."/>
            <person name="Raoult D."/>
        </authorList>
    </citation>
    <scope>NUCLEOTIDE SEQUENCE [LARGE SCALE GENOMIC DNA]</scope>
    <source>
        <strain evidence="2">Vm-5</strain>
    </source>
</reference>
<evidence type="ECO:0000313" key="1">
    <source>
        <dbReference type="EMBL" id="CDQ41541.1"/>
    </source>
</evidence>
<dbReference type="Gene3D" id="1.10.1370.30">
    <property type="match status" value="1"/>
</dbReference>
<dbReference type="RefSeq" id="WP_021292559.1">
    <property type="nucleotide sequence ID" value="NZ_BNER01000005.1"/>
</dbReference>
<dbReference type="OrthoDB" id="9762795at2"/>
<dbReference type="Proteomes" id="UP000028875">
    <property type="component" value="Unassembled WGS sequence"/>
</dbReference>
<dbReference type="STRING" id="1462526.BN990_03914"/>
<keyword evidence="2" id="KW-1185">Reference proteome</keyword>